<proteinExistence type="predicted"/>
<gene>
    <name evidence="2" type="ORF">V5N11_003807</name>
</gene>
<name>A0ABD0ZZC3_CARAN</name>
<dbReference type="AlphaFoldDB" id="A0ABD0ZZC3"/>
<comment type="caution">
    <text evidence="2">The sequence shown here is derived from an EMBL/GenBank/DDBJ whole genome shotgun (WGS) entry which is preliminary data.</text>
</comment>
<keyword evidence="1" id="KW-1133">Transmembrane helix</keyword>
<evidence type="ECO:0000313" key="2">
    <source>
        <dbReference type="EMBL" id="KAL1191971.1"/>
    </source>
</evidence>
<keyword evidence="1" id="KW-0812">Transmembrane</keyword>
<organism evidence="2 3">
    <name type="scientific">Cardamine amara subsp. amara</name>
    <dbReference type="NCBI Taxonomy" id="228776"/>
    <lineage>
        <taxon>Eukaryota</taxon>
        <taxon>Viridiplantae</taxon>
        <taxon>Streptophyta</taxon>
        <taxon>Embryophyta</taxon>
        <taxon>Tracheophyta</taxon>
        <taxon>Spermatophyta</taxon>
        <taxon>Magnoliopsida</taxon>
        <taxon>eudicotyledons</taxon>
        <taxon>Gunneridae</taxon>
        <taxon>Pentapetalae</taxon>
        <taxon>rosids</taxon>
        <taxon>malvids</taxon>
        <taxon>Brassicales</taxon>
        <taxon>Brassicaceae</taxon>
        <taxon>Cardamineae</taxon>
        <taxon>Cardamine</taxon>
    </lineage>
</organism>
<sequence length="241" mass="26733">MAACTDSFQEGKKHFVSTTSVDGNGNASFRYPSFKATKLSFNDSDVFPLLVKETNRVETDRVVDSSTLGQDVCTISVLPDLGNTSPRCTSQFTLMSFVKALLPSKNQMLLDTQLNSQRTQNCINVLMGGTDSYQCCVVDINVEKGSGETVTSHDEVVGNVKSESLQMHKVLQRQASLSIDKSVSERCHEAPTNRWRKYKRAASFDSRKIVIIFSILSCVGTLILIYLTLRVKQNDEDISNI</sequence>
<protein>
    <submittedName>
        <fullName evidence="2">Uncharacterized protein</fullName>
    </submittedName>
</protein>
<dbReference type="PANTHER" id="PTHR34064:SF5">
    <property type="entry name" value="PROTEIN, PUTATIVE-RELATED"/>
    <property type="match status" value="1"/>
</dbReference>
<keyword evidence="1" id="KW-0472">Membrane</keyword>
<keyword evidence="3" id="KW-1185">Reference proteome</keyword>
<dbReference type="PANTHER" id="PTHR34064">
    <property type="entry name" value="OS04G0672300 PROTEIN"/>
    <property type="match status" value="1"/>
</dbReference>
<dbReference type="Proteomes" id="UP001558713">
    <property type="component" value="Unassembled WGS sequence"/>
</dbReference>
<dbReference type="EMBL" id="JBANAX010000837">
    <property type="protein sequence ID" value="KAL1191971.1"/>
    <property type="molecule type" value="Genomic_DNA"/>
</dbReference>
<evidence type="ECO:0000256" key="1">
    <source>
        <dbReference type="SAM" id="Phobius"/>
    </source>
</evidence>
<reference evidence="2 3" key="1">
    <citation type="submission" date="2024-04" db="EMBL/GenBank/DDBJ databases">
        <title>Genome assembly C_amara_ONT_v2.</title>
        <authorList>
            <person name="Yant L."/>
            <person name="Moore C."/>
            <person name="Slenker M."/>
        </authorList>
    </citation>
    <scope>NUCLEOTIDE SEQUENCE [LARGE SCALE GENOMIC DNA]</scope>
    <source>
        <tissue evidence="2">Leaf</tissue>
    </source>
</reference>
<feature type="transmembrane region" description="Helical" evidence="1">
    <location>
        <begin position="209"/>
        <end position="229"/>
    </location>
</feature>
<accession>A0ABD0ZZC3</accession>
<evidence type="ECO:0000313" key="3">
    <source>
        <dbReference type="Proteomes" id="UP001558713"/>
    </source>
</evidence>